<evidence type="ECO:0000313" key="1">
    <source>
        <dbReference type="EMBL" id="MBC1305598.1"/>
    </source>
</evidence>
<evidence type="ECO:0000313" key="2">
    <source>
        <dbReference type="Proteomes" id="UP000570851"/>
    </source>
</evidence>
<organism evidence="1 2">
    <name type="scientific">Trichormus variabilis N2B</name>
    <dbReference type="NCBI Taxonomy" id="2681315"/>
    <lineage>
        <taxon>Bacteria</taxon>
        <taxon>Bacillati</taxon>
        <taxon>Cyanobacteriota</taxon>
        <taxon>Cyanophyceae</taxon>
        <taxon>Nostocales</taxon>
        <taxon>Nostocaceae</taxon>
        <taxon>Trichormus</taxon>
    </lineage>
</organism>
<protein>
    <recommendedName>
        <fullName evidence="3">Transcriptional regulator</fullName>
    </recommendedName>
</protein>
<keyword evidence="1" id="KW-0614">Plasmid</keyword>
<evidence type="ECO:0008006" key="3">
    <source>
        <dbReference type="Google" id="ProtNLM"/>
    </source>
</evidence>
<dbReference type="Proteomes" id="UP000570851">
    <property type="component" value="Unassembled WGS sequence"/>
</dbReference>
<keyword evidence="2" id="KW-1185">Reference proteome</keyword>
<dbReference type="RefSeq" id="WP_011316546.1">
    <property type="nucleotide sequence ID" value="NZ_JACKZP010000271.1"/>
</dbReference>
<reference evidence="1 2" key="1">
    <citation type="submission" date="2019-11" db="EMBL/GenBank/DDBJ databases">
        <title>Comparison of genomes from free-living endosymbiotic cyanobacteria isolated from Azolla.</title>
        <authorList>
            <person name="Thiel T."/>
            <person name="Pratte B."/>
        </authorList>
    </citation>
    <scope>NUCLEOTIDE SEQUENCE [LARGE SCALE GENOMIC DNA]</scope>
    <source>
        <strain evidence="1 2">N2B</strain>
        <plasmid evidence="1">pN2B-A</plasmid>
    </source>
</reference>
<geneLocation type="plasmid" evidence="1">
    <name>pN2B-A</name>
</geneLocation>
<comment type="caution">
    <text evidence="1">The sequence shown here is derived from an EMBL/GenBank/DDBJ whole genome shotgun (WGS) entry which is preliminary data.</text>
</comment>
<dbReference type="GeneID" id="58727162"/>
<accession>A0ABR6SH74</accession>
<name>A0ABR6SH74_ANAVA</name>
<sequence length="69" mass="8017">MTPQEYAQKYNLKATTVAHEHCISENAYRRQILSTKNKNRPAATTCRISQLLNFIREHGLEPPNPIFFD</sequence>
<proteinExistence type="predicted"/>
<dbReference type="EMBL" id="JACKZP010000271">
    <property type="protein sequence ID" value="MBC1305598.1"/>
    <property type="molecule type" value="Genomic_DNA"/>
</dbReference>
<gene>
    <name evidence="1" type="ORF">GNE12_27285</name>
</gene>